<name>A0A517QR07_9PLAN</name>
<organism evidence="4 5">
    <name type="scientific">Thalassoglobus polymorphus</name>
    <dbReference type="NCBI Taxonomy" id="2527994"/>
    <lineage>
        <taxon>Bacteria</taxon>
        <taxon>Pseudomonadati</taxon>
        <taxon>Planctomycetota</taxon>
        <taxon>Planctomycetia</taxon>
        <taxon>Planctomycetales</taxon>
        <taxon>Planctomycetaceae</taxon>
        <taxon>Thalassoglobus</taxon>
    </lineage>
</organism>
<dbReference type="InterPro" id="IPR050811">
    <property type="entry name" value="Phosphate_ABC_transporter"/>
</dbReference>
<dbReference type="Proteomes" id="UP000315724">
    <property type="component" value="Chromosome"/>
</dbReference>
<keyword evidence="5" id="KW-1185">Reference proteome</keyword>
<dbReference type="PANTHER" id="PTHR30570:SF6">
    <property type="entry name" value="PHOSPHATE-BINDING PROTEIN PSTS"/>
    <property type="match status" value="1"/>
</dbReference>
<protein>
    <submittedName>
        <fullName evidence="4">PBP superfamily domain protein</fullName>
    </submittedName>
</protein>
<evidence type="ECO:0000313" key="4">
    <source>
        <dbReference type="EMBL" id="QDT34029.1"/>
    </source>
</evidence>
<dbReference type="EMBL" id="CP036267">
    <property type="protein sequence ID" value="QDT34029.1"/>
    <property type="molecule type" value="Genomic_DNA"/>
</dbReference>
<sequence length="329" mass="35255" precursor="true">MKLLTAKSLLCVAVLLSTVSNSMGEAPVAQSAVDPTLNSYGRVSGVKGKLTLIGSNSMSNVAAIWGESFRRMYPDVEIDIQVKSSENAVGSVIDGSANFGLLSRTIEEDEVKAFHAKFGYVPTILTPVLEPQGIFVHKDNPVKSLSLSQLDAIFSTSLKRGEAKTARTWGDVGVEGEWAKVAILPQGRSATTGSQVFFQSAILGGGDFRPDMTSNESNPQLIEAIAKDARSIGFAGSTFDNPDVKLVPISWRTGEAPVDVYNTAYPLVRRLQLVVNHNPKTPLNPLQMEFIKYVFSKSGQQDVVVSGFLPIPAGAANISLQAVGEKQLN</sequence>
<dbReference type="RefSeq" id="WP_197441740.1">
    <property type="nucleotide sequence ID" value="NZ_CP036267.1"/>
</dbReference>
<proteinExistence type="predicted"/>
<dbReference type="AlphaFoldDB" id="A0A517QR07"/>
<accession>A0A517QR07</accession>
<evidence type="ECO:0000256" key="1">
    <source>
        <dbReference type="ARBA" id="ARBA00022729"/>
    </source>
</evidence>
<dbReference type="SUPFAM" id="SSF53850">
    <property type="entry name" value="Periplasmic binding protein-like II"/>
    <property type="match status" value="1"/>
</dbReference>
<evidence type="ECO:0000256" key="2">
    <source>
        <dbReference type="SAM" id="SignalP"/>
    </source>
</evidence>
<dbReference type="PANTHER" id="PTHR30570">
    <property type="entry name" value="PERIPLASMIC PHOSPHATE BINDING COMPONENT OF PHOSPHATE ABC TRANSPORTER"/>
    <property type="match status" value="1"/>
</dbReference>
<feature type="domain" description="PBP" evidence="3">
    <location>
        <begin position="47"/>
        <end position="297"/>
    </location>
</feature>
<gene>
    <name evidence="4" type="ORF">Mal48_32870</name>
</gene>
<dbReference type="Gene3D" id="3.40.190.10">
    <property type="entry name" value="Periplasmic binding protein-like II"/>
    <property type="match status" value="2"/>
</dbReference>
<dbReference type="Pfam" id="PF12849">
    <property type="entry name" value="PBP_like_2"/>
    <property type="match status" value="1"/>
</dbReference>
<feature type="chain" id="PRO_5022109737" evidence="2">
    <location>
        <begin position="23"/>
        <end position="329"/>
    </location>
</feature>
<evidence type="ECO:0000313" key="5">
    <source>
        <dbReference type="Proteomes" id="UP000315724"/>
    </source>
</evidence>
<feature type="signal peptide" evidence="2">
    <location>
        <begin position="1"/>
        <end position="22"/>
    </location>
</feature>
<keyword evidence="1 2" id="KW-0732">Signal</keyword>
<reference evidence="4 5" key="1">
    <citation type="submission" date="2019-02" db="EMBL/GenBank/DDBJ databases">
        <title>Deep-cultivation of Planctomycetes and their phenomic and genomic characterization uncovers novel biology.</title>
        <authorList>
            <person name="Wiegand S."/>
            <person name="Jogler M."/>
            <person name="Boedeker C."/>
            <person name="Pinto D."/>
            <person name="Vollmers J."/>
            <person name="Rivas-Marin E."/>
            <person name="Kohn T."/>
            <person name="Peeters S.H."/>
            <person name="Heuer A."/>
            <person name="Rast P."/>
            <person name="Oberbeckmann S."/>
            <person name="Bunk B."/>
            <person name="Jeske O."/>
            <person name="Meyerdierks A."/>
            <person name="Storesund J.E."/>
            <person name="Kallscheuer N."/>
            <person name="Luecker S."/>
            <person name="Lage O.M."/>
            <person name="Pohl T."/>
            <person name="Merkel B.J."/>
            <person name="Hornburger P."/>
            <person name="Mueller R.-W."/>
            <person name="Bruemmer F."/>
            <person name="Labrenz M."/>
            <person name="Spormann A.M."/>
            <person name="Op den Camp H."/>
            <person name="Overmann J."/>
            <person name="Amann R."/>
            <person name="Jetten M.S.M."/>
            <person name="Mascher T."/>
            <person name="Medema M.H."/>
            <person name="Devos D.P."/>
            <person name="Kaster A.-K."/>
            <person name="Ovreas L."/>
            <person name="Rohde M."/>
            <person name="Galperin M.Y."/>
            <person name="Jogler C."/>
        </authorList>
    </citation>
    <scope>NUCLEOTIDE SEQUENCE [LARGE SCALE GENOMIC DNA]</scope>
    <source>
        <strain evidence="4 5">Mal48</strain>
    </source>
</reference>
<dbReference type="InterPro" id="IPR024370">
    <property type="entry name" value="PBP_domain"/>
</dbReference>
<evidence type="ECO:0000259" key="3">
    <source>
        <dbReference type="Pfam" id="PF12849"/>
    </source>
</evidence>
<dbReference type="KEGG" id="tpol:Mal48_32870"/>